<dbReference type="PaxDb" id="4113-PGSC0003DMT400096853"/>
<keyword evidence="2" id="KW-1185">Reference proteome</keyword>
<accession>M1DZD4</accession>
<dbReference type="InParanoid" id="M1DZD4"/>
<name>M1DZD4_SOLTU</name>
<evidence type="ECO:0000313" key="2">
    <source>
        <dbReference type="Proteomes" id="UP000011115"/>
    </source>
</evidence>
<dbReference type="Proteomes" id="UP000011115">
    <property type="component" value="Unassembled WGS sequence"/>
</dbReference>
<reference evidence="2" key="1">
    <citation type="journal article" date="2011" name="Nature">
        <title>Genome sequence and analysis of the tuber crop potato.</title>
        <authorList>
            <consortium name="The Potato Genome Sequencing Consortium"/>
        </authorList>
    </citation>
    <scope>NUCLEOTIDE SEQUENCE [LARGE SCALE GENOMIC DNA]</scope>
    <source>
        <strain evidence="2">cv. DM1-3 516 R44</strain>
    </source>
</reference>
<protein>
    <submittedName>
        <fullName evidence="1">Uncharacterized protein</fullName>
    </submittedName>
</protein>
<evidence type="ECO:0000313" key="1">
    <source>
        <dbReference type="EnsemblPlants" id="PGSC0003DMT400096853"/>
    </source>
</evidence>
<dbReference type="HOGENOM" id="CLU_172155_0_0_1"/>
<dbReference type="Gramene" id="PGSC0003DMT400096853">
    <property type="protein sequence ID" value="PGSC0003DMT400096853"/>
    <property type="gene ID" value="PGSC0003DMG400046424"/>
</dbReference>
<organism evidence="1 2">
    <name type="scientific">Solanum tuberosum</name>
    <name type="common">Potato</name>
    <dbReference type="NCBI Taxonomy" id="4113"/>
    <lineage>
        <taxon>Eukaryota</taxon>
        <taxon>Viridiplantae</taxon>
        <taxon>Streptophyta</taxon>
        <taxon>Embryophyta</taxon>
        <taxon>Tracheophyta</taxon>
        <taxon>Spermatophyta</taxon>
        <taxon>Magnoliopsida</taxon>
        <taxon>eudicotyledons</taxon>
        <taxon>Gunneridae</taxon>
        <taxon>Pentapetalae</taxon>
        <taxon>asterids</taxon>
        <taxon>lamiids</taxon>
        <taxon>Solanales</taxon>
        <taxon>Solanaceae</taxon>
        <taxon>Solanoideae</taxon>
        <taxon>Solaneae</taxon>
        <taxon>Solanum</taxon>
    </lineage>
</organism>
<dbReference type="AlphaFoldDB" id="M1DZD4"/>
<sequence length="117" mass="13819">MGWIMSMFEKIKKRRKVMFRPYSIEVCGLRSKARTITGKKELNKQKKLRRAILVIAKTTRQTAEWLFKPPKVPQCQPLRDETKSVTEVGSRRIADQFRDDKMDPPKLQDLRMLRTNA</sequence>
<proteinExistence type="predicted"/>
<dbReference type="EnsemblPlants" id="PGSC0003DMT400096853">
    <property type="protein sequence ID" value="PGSC0003DMT400096853"/>
    <property type="gene ID" value="PGSC0003DMG400046424"/>
</dbReference>
<reference evidence="1" key="2">
    <citation type="submission" date="2015-06" db="UniProtKB">
        <authorList>
            <consortium name="EnsemblPlants"/>
        </authorList>
    </citation>
    <scope>IDENTIFICATION</scope>
    <source>
        <strain evidence="1">DM1-3 516 R44</strain>
    </source>
</reference>